<protein>
    <submittedName>
        <fullName evidence="1">Uncharacterized protein</fullName>
    </submittedName>
</protein>
<accession>D2TI08</accession>
<organism evidence="1 2">
    <name type="scientific">Citrobacter rodentium (strain ICC168)</name>
    <name type="common">Citrobacter freundii biotype 4280</name>
    <dbReference type="NCBI Taxonomy" id="637910"/>
    <lineage>
        <taxon>Bacteria</taxon>
        <taxon>Pseudomonadati</taxon>
        <taxon>Pseudomonadota</taxon>
        <taxon>Gammaproteobacteria</taxon>
        <taxon>Enterobacterales</taxon>
        <taxon>Enterobacteriaceae</taxon>
        <taxon>Citrobacter</taxon>
    </lineage>
</organism>
<dbReference type="KEGG" id="cro:ROD_40801"/>
<name>D2TI08_CITRI</name>
<dbReference type="HOGENOM" id="CLU_3355326_0_0_6"/>
<evidence type="ECO:0000313" key="1">
    <source>
        <dbReference type="EMBL" id="CBG90783.1"/>
    </source>
</evidence>
<keyword evidence="2" id="KW-1185">Reference proteome</keyword>
<evidence type="ECO:0000313" key="2">
    <source>
        <dbReference type="Proteomes" id="UP000001889"/>
    </source>
</evidence>
<gene>
    <name evidence="1" type="ordered locus">ROD_40801</name>
</gene>
<dbReference type="AlphaFoldDB" id="D2TI08"/>
<sequence length="36" mass="4545">MYLLNLFTKRNKTCLNIHYKMSFYFFKTSIMFFDTH</sequence>
<dbReference type="Proteomes" id="UP000001889">
    <property type="component" value="Chromosome"/>
</dbReference>
<reference evidence="1 2" key="1">
    <citation type="journal article" date="2010" name="J. Bacteriol.">
        <title>The Citrobacter rodentium genome sequence reveals convergent evolution with human pathogenic Escherichia coli.</title>
        <authorList>
            <person name="Petty N.K."/>
            <person name="Bulgin R."/>
            <person name="Crepin V.F."/>
            <person name="Cerdeno-Tarraga A.M."/>
            <person name="Schroeder G.N."/>
            <person name="Quail M.A."/>
            <person name="Lennard N."/>
            <person name="Corton C."/>
            <person name="Barron A."/>
            <person name="Clark L."/>
            <person name="Toribio A.L."/>
            <person name="Parkhill J."/>
            <person name="Dougan G."/>
            <person name="Frankel G."/>
            <person name="Thomson N.R."/>
        </authorList>
    </citation>
    <scope>NUCLEOTIDE SEQUENCE [LARGE SCALE GENOMIC DNA]</scope>
    <source>
        <strain evidence="1 2">ICC168</strain>
    </source>
</reference>
<proteinExistence type="predicted"/>
<dbReference type="EMBL" id="FN543502">
    <property type="protein sequence ID" value="CBG90783.1"/>
    <property type="molecule type" value="Genomic_DNA"/>
</dbReference>